<evidence type="ECO:0000256" key="1">
    <source>
        <dbReference type="ARBA" id="ARBA00023015"/>
    </source>
</evidence>
<dbReference type="CDD" id="cd01392">
    <property type="entry name" value="HTH_LacI"/>
    <property type="match status" value="1"/>
</dbReference>
<dbReference type="PROSITE" id="PS50932">
    <property type="entry name" value="HTH_LACI_2"/>
    <property type="match status" value="1"/>
</dbReference>
<dbReference type="CDD" id="cd19974">
    <property type="entry name" value="PBP1_LacI-like"/>
    <property type="match status" value="1"/>
</dbReference>
<evidence type="ECO:0000259" key="4">
    <source>
        <dbReference type="PROSITE" id="PS50932"/>
    </source>
</evidence>
<keyword evidence="2" id="KW-0238">DNA-binding</keyword>
<dbReference type="InterPro" id="IPR028082">
    <property type="entry name" value="Peripla_BP_I"/>
</dbReference>
<dbReference type="GO" id="GO:0003700">
    <property type="term" value="F:DNA-binding transcription factor activity"/>
    <property type="evidence" value="ECO:0007669"/>
    <property type="project" value="TreeGrafter"/>
</dbReference>
<dbReference type="Gene3D" id="3.40.50.2300">
    <property type="match status" value="2"/>
</dbReference>
<dbReference type="EMBL" id="RAYQ01000012">
    <property type="protein sequence ID" value="RKI90892.1"/>
    <property type="molecule type" value="Genomic_DNA"/>
</dbReference>
<proteinExistence type="predicted"/>
<gene>
    <name evidence="5" type="ORF">D7V94_12300</name>
</gene>
<dbReference type="Pfam" id="PF13377">
    <property type="entry name" value="Peripla_BP_3"/>
    <property type="match status" value="1"/>
</dbReference>
<dbReference type="AlphaFoldDB" id="A0A3A9AHD3"/>
<organism evidence="5 6">
    <name type="scientific">Parablautia intestinalis</name>
    <dbReference type="NCBI Taxonomy" id="2320100"/>
    <lineage>
        <taxon>Bacteria</taxon>
        <taxon>Bacillati</taxon>
        <taxon>Bacillota</taxon>
        <taxon>Clostridia</taxon>
        <taxon>Lachnospirales</taxon>
        <taxon>Lachnospiraceae</taxon>
        <taxon>Parablautia</taxon>
    </lineage>
</organism>
<evidence type="ECO:0000256" key="2">
    <source>
        <dbReference type="ARBA" id="ARBA00023125"/>
    </source>
</evidence>
<comment type="caution">
    <text evidence="5">The sequence shown here is derived from an EMBL/GenBank/DDBJ whole genome shotgun (WGS) entry which is preliminary data.</text>
</comment>
<keyword evidence="3" id="KW-0804">Transcription</keyword>
<dbReference type="PANTHER" id="PTHR30146:SF109">
    <property type="entry name" value="HTH-TYPE TRANSCRIPTIONAL REGULATOR GALS"/>
    <property type="match status" value="1"/>
</dbReference>
<evidence type="ECO:0000313" key="5">
    <source>
        <dbReference type="EMBL" id="RKI90892.1"/>
    </source>
</evidence>
<evidence type="ECO:0000313" key="6">
    <source>
        <dbReference type="Proteomes" id="UP000280696"/>
    </source>
</evidence>
<keyword evidence="1" id="KW-0805">Transcription regulation</keyword>
<dbReference type="GO" id="GO:0000976">
    <property type="term" value="F:transcription cis-regulatory region binding"/>
    <property type="evidence" value="ECO:0007669"/>
    <property type="project" value="TreeGrafter"/>
</dbReference>
<reference evidence="5 6" key="1">
    <citation type="submission" date="2018-09" db="EMBL/GenBank/DDBJ databases">
        <title>Murine metabolic-syndrome-specific gut microbial biobank.</title>
        <authorList>
            <person name="Liu C."/>
        </authorList>
    </citation>
    <scope>NUCLEOTIDE SEQUENCE [LARGE SCALE GENOMIC DNA]</scope>
    <source>
        <strain evidence="5 6">0.1xD8-82</strain>
    </source>
</reference>
<dbReference type="InterPro" id="IPR046335">
    <property type="entry name" value="LacI/GalR-like_sensor"/>
</dbReference>
<dbReference type="OrthoDB" id="2026446at2"/>
<name>A0A3A9AHD3_9FIRM</name>
<protein>
    <submittedName>
        <fullName evidence="5">LacI family transcriptional regulator</fullName>
    </submittedName>
</protein>
<dbReference type="SUPFAM" id="SSF53822">
    <property type="entry name" value="Periplasmic binding protein-like I"/>
    <property type="match status" value="1"/>
</dbReference>
<dbReference type="PANTHER" id="PTHR30146">
    <property type="entry name" value="LACI-RELATED TRANSCRIPTIONAL REPRESSOR"/>
    <property type="match status" value="1"/>
</dbReference>
<dbReference type="Gene3D" id="1.10.260.40">
    <property type="entry name" value="lambda repressor-like DNA-binding domains"/>
    <property type="match status" value="1"/>
</dbReference>
<feature type="domain" description="HTH lacI-type" evidence="4">
    <location>
        <begin position="5"/>
        <end position="58"/>
    </location>
</feature>
<dbReference type="InterPro" id="IPR010982">
    <property type="entry name" value="Lambda_DNA-bd_dom_sf"/>
</dbReference>
<dbReference type="Pfam" id="PF00356">
    <property type="entry name" value="LacI"/>
    <property type="match status" value="1"/>
</dbReference>
<dbReference type="SMART" id="SM00354">
    <property type="entry name" value="HTH_LACI"/>
    <property type="match status" value="1"/>
</dbReference>
<keyword evidence="6" id="KW-1185">Reference proteome</keyword>
<dbReference type="RefSeq" id="WP_120470168.1">
    <property type="nucleotide sequence ID" value="NZ_RAYQ01000012.1"/>
</dbReference>
<dbReference type="Proteomes" id="UP000280696">
    <property type="component" value="Unassembled WGS sequence"/>
</dbReference>
<dbReference type="InterPro" id="IPR000843">
    <property type="entry name" value="HTH_LacI"/>
</dbReference>
<accession>A0A3A9AHD3</accession>
<evidence type="ECO:0000256" key="3">
    <source>
        <dbReference type="ARBA" id="ARBA00023163"/>
    </source>
</evidence>
<dbReference type="SUPFAM" id="SSF47413">
    <property type="entry name" value="lambda repressor-like DNA-binding domains"/>
    <property type="match status" value="1"/>
</dbReference>
<sequence>MSKAVRLADIAEKLNVSTVTVSKALSGQKGVSDEMREKIKELARELGYQPPAKMKLPKDGKGYNIGVIISERYLDQQESFYWKMYQEVATGAVSKECFTMLEILNHQNEQEKTMPKLLLEDKVDGLIIIGLLKEDYLAVLRENIKVPLVCLDFYDRRHECDSVITDNYYGMYKLTDYLFEMGHTKIGYVGTLLYTGSITDRYFGYCKALLEHGQRVREDWVLEDRNRETGYRGEGFLFQLPQEMPTAFACNCDITAGMLTEILRKKGYRVPEDISIVGYDNYLSPGICSLGITTYEVDIKEMAHEAIRKLIKRMTGQAGKQGISIVEGHILLKESVKSPAYM</sequence>